<dbReference type="CDD" id="cd02696">
    <property type="entry name" value="MurNAc-LAA"/>
    <property type="match status" value="1"/>
</dbReference>
<dbReference type="SUPFAM" id="SSF53187">
    <property type="entry name" value="Zn-dependent exopeptidases"/>
    <property type="match status" value="1"/>
</dbReference>
<keyword evidence="2" id="KW-1133">Transmembrane helix</keyword>
<protein>
    <submittedName>
        <fullName evidence="4">Cell wall hydrolase/autolysin</fullName>
    </submittedName>
</protein>
<comment type="caution">
    <text evidence="4">The sequence shown here is derived from an EMBL/GenBank/DDBJ whole genome shotgun (WGS) entry which is preliminary data.</text>
</comment>
<dbReference type="PANTHER" id="PTHR30404">
    <property type="entry name" value="N-ACETYLMURAMOYL-L-ALANINE AMIDASE"/>
    <property type="match status" value="1"/>
</dbReference>
<dbReference type="RefSeq" id="WP_008410623.1">
    <property type="nucleotide sequence ID" value="NZ_CAOS01000004.1"/>
</dbReference>
<reference evidence="4 5" key="1">
    <citation type="journal article" date="2013" name="Genome Announc.">
        <title>Genome Sequence of the Sulfate-Reducing Bacterium Desulfotomaculum hydrothermale Lam5(T).</title>
        <authorList>
            <person name="Amin O."/>
            <person name="Fardeau M.L."/>
            <person name="Valette O."/>
            <person name="Hirschler-Rea A."/>
            <person name="Barbe V."/>
            <person name="Medigue C."/>
            <person name="Vacherie B."/>
            <person name="Ollivier B."/>
            <person name="Bertin P.N."/>
            <person name="Dolla A."/>
        </authorList>
    </citation>
    <scope>NUCLEOTIDE SEQUENCE [LARGE SCALE GENOMIC DNA]</scope>
    <source>
        <strain evidence="5">Lam5 / DSM 18033</strain>
    </source>
</reference>
<evidence type="ECO:0000256" key="1">
    <source>
        <dbReference type="ARBA" id="ARBA00022801"/>
    </source>
</evidence>
<feature type="domain" description="MurNAc-LAA" evidence="3">
    <location>
        <begin position="125"/>
        <end position="234"/>
    </location>
</feature>
<evidence type="ECO:0000313" key="5">
    <source>
        <dbReference type="Proteomes" id="UP000009315"/>
    </source>
</evidence>
<gene>
    <name evidence="4" type="ORF">DESHY_120015</name>
</gene>
<dbReference type="GO" id="GO:0030288">
    <property type="term" value="C:outer membrane-bounded periplasmic space"/>
    <property type="evidence" value="ECO:0007669"/>
    <property type="project" value="TreeGrafter"/>
</dbReference>
<keyword evidence="2" id="KW-0472">Membrane</keyword>
<dbReference type="GO" id="GO:0009253">
    <property type="term" value="P:peptidoglycan catabolic process"/>
    <property type="evidence" value="ECO:0007669"/>
    <property type="project" value="InterPro"/>
</dbReference>
<dbReference type="Proteomes" id="UP000009315">
    <property type="component" value="Unassembled WGS sequence"/>
</dbReference>
<sequence>MYIKGPYKKNSLPWLWLAFLIVFIGLGFFLKGIADRSEALNKPGPQRKPLPQQPVVIIDPGHGGSDPGACREGVMEKDINLAIAKRVARHAKGCKIKLTRDKDIDFTGDGVYSKEAERQDLDKRIELARQYRGDVFISIHVNTGLGRDRGAITYYDAANPGSTRLAYAVQKEINRLPGMPVKEPRADTFYLFKHLDIPVVIVETGWLCNLEERNRLQNPQYQEQLAKAIGRGTIQFLTKDNPKIH</sequence>
<dbReference type="EMBL" id="CAOS01000004">
    <property type="protein sequence ID" value="CCO07651.1"/>
    <property type="molecule type" value="Genomic_DNA"/>
</dbReference>
<dbReference type="eggNOG" id="COG0860">
    <property type="taxonomic scope" value="Bacteria"/>
</dbReference>
<evidence type="ECO:0000259" key="3">
    <source>
        <dbReference type="SMART" id="SM00646"/>
    </source>
</evidence>
<dbReference type="Pfam" id="PF01520">
    <property type="entry name" value="Amidase_3"/>
    <property type="match status" value="1"/>
</dbReference>
<keyword evidence="2" id="KW-0812">Transmembrane</keyword>
<dbReference type="SMART" id="SM00646">
    <property type="entry name" value="Ami_3"/>
    <property type="match status" value="1"/>
</dbReference>
<dbReference type="GO" id="GO:0008745">
    <property type="term" value="F:N-acetylmuramoyl-L-alanine amidase activity"/>
    <property type="evidence" value="ECO:0007669"/>
    <property type="project" value="InterPro"/>
</dbReference>
<accession>K8EG42</accession>
<dbReference type="PANTHER" id="PTHR30404:SF0">
    <property type="entry name" value="N-ACETYLMURAMOYL-L-ALANINE AMIDASE AMIC"/>
    <property type="match status" value="1"/>
</dbReference>
<evidence type="ECO:0000256" key="2">
    <source>
        <dbReference type="SAM" id="Phobius"/>
    </source>
</evidence>
<dbReference type="InterPro" id="IPR002508">
    <property type="entry name" value="MurNAc-LAA_cat"/>
</dbReference>
<dbReference type="OrthoDB" id="9772024at2"/>
<keyword evidence="5" id="KW-1185">Reference proteome</keyword>
<dbReference type="Gene3D" id="3.40.630.40">
    <property type="entry name" value="Zn-dependent exopeptidases"/>
    <property type="match status" value="1"/>
</dbReference>
<dbReference type="STRING" id="1121428.DESHY_120015"/>
<dbReference type="AlphaFoldDB" id="K8EG42"/>
<organism evidence="4 5">
    <name type="scientific">Desulforamulus hydrothermalis Lam5 = DSM 18033</name>
    <dbReference type="NCBI Taxonomy" id="1121428"/>
    <lineage>
        <taxon>Bacteria</taxon>
        <taxon>Bacillati</taxon>
        <taxon>Bacillota</taxon>
        <taxon>Clostridia</taxon>
        <taxon>Eubacteriales</taxon>
        <taxon>Peptococcaceae</taxon>
        <taxon>Desulforamulus</taxon>
    </lineage>
</organism>
<proteinExistence type="predicted"/>
<dbReference type="InterPro" id="IPR050695">
    <property type="entry name" value="N-acetylmuramoyl_amidase_3"/>
</dbReference>
<keyword evidence="1 4" id="KW-0378">Hydrolase</keyword>
<feature type="transmembrane region" description="Helical" evidence="2">
    <location>
        <begin position="12"/>
        <end position="30"/>
    </location>
</feature>
<evidence type="ECO:0000313" key="4">
    <source>
        <dbReference type="EMBL" id="CCO07651.1"/>
    </source>
</evidence>
<name>K8EG42_9FIRM</name>